<dbReference type="EMBL" id="CP001276">
    <property type="protein sequence ID" value="ACM07081.1"/>
    <property type="molecule type" value="Genomic_DNA"/>
</dbReference>
<organism evidence="1 2">
    <name type="scientific">Thermomicrobium roseum (strain ATCC 27502 / DSM 5159 / P-2)</name>
    <dbReference type="NCBI Taxonomy" id="309801"/>
    <lineage>
        <taxon>Bacteria</taxon>
        <taxon>Pseudomonadati</taxon>
        <taxon>Thermomicrobiota</taxon>
        <taxon>Thermomicrobia</taxon>
        <taxon>Thermomicrobiales</taxon>
        <taxon>Thermomicrobiaceae</taxon>
        <taxon>Thermomicrobium</taxon>
    </lineage>
</organism>
<dbReference type="Gene3D" id="3.40.50.1000">
    <property type="entry name" value="HAD superfamily/HAD-like"/>
    <property type="match status" value="2"/>
</dbReference>
<dbReference type="Pfam" id="PF13344">
    <property type="entry name" value="Hydrolase_6"/>
    <property type="match status" value="1"/>
</dbReference>
<dbReference type="SUPFAM" id="SSF56784">
    <property type="entry name" value="HAD-like"/>
    <property type="match status" value="1"/>
</dbReference>
<dbReference type="NCBIfam" id="TIGR01460">
    <property type="entry name" value="HAD-SF-IIA"/>
    <property type="match status" value="1"/>
</dbReference>
<keyword evidence="1" id="KW-0378">Hydrolase</keyword>
<name>B9L3U4_THERP</name>
<proteinExistence type="predicted"/>
<dbReference type="InterPro" id="IPR036412">
    <property type="entry name" value="HAD-like_sf"/>
</dbReference>
<dbReference type="InterPro" id="IPR023214">
    <property type="entry name" value="HAD_sf"/>
</dbReference>
<gene>
    <name evidence="1" type="ordered locus">trd_A0458</name>
</gene>
<evidence type="ECO:0000313" key="1">
    <source>
        <dbReference type="EMBL" id="ACM07081.1"/>
    </source>
</evidence>
<dbReference type="GO" id="GO:0005737">
    <property type="term" value="C:cytoplasm"/>
    <property type="evidence" value="ECO:0007669"/>
    <property type="project" value="TreeGrafter"/>
</dbReference>
<keyword evidence="2" id="KW-1185">Reference proteome</keyword>
<accession>B9L3U4</accession>
<sequence length="258" mass="27779">MRTISGFLLDVDGVLHIDGEPIPGAVQAVLELRARGIPFVLLTNTTIRTRRQLGALLRELGFPVADDEIVTAGAATAAYLRAHYPGEPCYLLVDGDVQEEFAGIPLVEDDSATVVVFGGAGPVYSYDRLNRAFRLLLRGAHFVAMHRNLVWDRRDGPALDTGAFLLGLEAALGRQAHLVGKPSPDFFRAGLERLGLSPERVAVVGDSLAADILPARQLGMTGVLVQTGRFRPNDLELGRPDALLPSIAELPSWLSRAS</sequence>
<protein>
    <submittedName>
        <fullName evidence="1">HAD-superfamily subfamily IIA hydrolase</fullName>
    </submittedName>
</protein>
<dbReference type="PANTHER" id="PTHR19288:SF46">
    <property type="entry name" value="HALOACID DEHALOGENASE-LIKE HYDROLASE DOMAIN-CONTAINING PROTEIN 2"/>
    <property type="match status" value="1"/>
</dbReference>
<reference evidence="1 2" key="1">
    <citation type="journal article" date="2009" name="PLoS ONE">
        <title>Complete genome sequence of the aerobic CO-oxidizing thermophile Thermomicrobium roseum.</title>
        <authorList>
            <person name="Wu D."/>
            <person name="Raymond J."/>
            <person name="Wu M."/>
            <person name="Chatterji S."/>
            <person name="Ren Q."/>
            <person name="Graham J.E."/>
            <person name="Bryant D.A."/>
            <person name="Robb F."/>
            <person name="Colman A."/>
            <person name="Tallon L.J."/>
            <person name="Badger J.H."/>
            <person name="Madupu R."/>
            <person name="Ward N.L."/>
            <person name="Eisen J.A."/>
        </authorList>
    </citation>
    <scope>NUCLEOTIDE SEQUENCE [LARGE SCALE GENOMIC DNA]</scope>
    <source>
        <strain evidence="2">ATCC 27502 / DSM 5159 / P-2</strain>
        <plasmid evidence="1">unnamed</plasmid>
    </source>
</reference>
<dbReference type="OrthoDB" id="148966at2"/>
<keyword evidence="1" id="KW-0614">Plasmid</keyword>
<dbReference type="Proteomes" id="UP000000447">
    <property type="component" value="Plasmid unnamed"/>
</dbReference>
<dbReference type="eggNOG" id="COG0647">
    <property type="taxonomic scope" value="Bacteria"/>
</dbReference>
<dbReference type="InterPro" id="IPR006357">
    <property type="entry name" value="HAD-SF_hydro_IIA"/>
</dbReference>
<dbReference type="AlphaFoldDB" id="B9L3U4"/>
<dbReference type="HOGENOM" id="CLU_043473_4_2_0"/>
<geneLocation type="plasmid" evidence="2">
    <name>Tros</name>
</geneLocation>
<dbReference type="Pfam" id="PF13242">
    <property type="entry name" value="Hydrolase_like"/>
    <property type="match status" value="1"/>
</dbReference>
<dbReference type="KEGG" id="tro:trd_A0458"/>
<evidence type="ECO:0000313" key="2">
    <source>
        <dbReference type="Proteomes" id="UP000000447"/>
    </source>
</evidence>
<dbReference type="GO" id="GO:0016791">
    <property type="term" value="F:phosphatase activity"/>
    <property type="evidence" value="ECO:0007669"/>
    <property type="project" value="TreeGrafter"/>
</dbReference>
<dbReference type="PANTHER" id="PTHR19288">
    <property type="entry name" value="4-NITROPHENYLPHOSPHATASE-RELATED"/>
    <property type="match status" value="1"/>
</dbReference>